<dbReference type="EMBL" id="BSTJ01000001">
    <property type="protein sequence ID" value="GLY71789.1"/>
    <property type="molecule type" value="Genomic_DNA"/>
</dbReference>
<dbReference type="PANTHER" id="PTHR36221">
    <property type="entry name" value="DUF742 DOMAIN-CONTAINING PROTEIN"/>
    <property type="match status" value="1"/>
</dbReference>
<name>A0A9W6RA14_9ACTN</name>
<evidence type="ECO:0000313" key="2">
    <source>
        <dbReference type="EMBL" id="GLY71789.1"/>
    </source>
</evidence>
<gene>
    <name evidence="2" type="ORF">Airi01_000560</name>
</gene>
<proteinExistence type="predicted"/>
<sequence length="157" mass="16799">MTSPGEPPGEEFPGTEAGEDSIAGRPAEPPAGGVDDEERWLDDQAGPLVRPYVMTSGRMQPVRGKFDLVTMVEATGLPASPELGLGPEHQAVVRLCEQVLSVAEIAGHLKLPTVTVRVLLGDLLDKGLITVQDPQTDTDFMTDEQMYRAVIDGLHAL</sequence>
<comment type="caution">
    <text evidence="2">The sequence shown here is derived from an EMBL/GenBank/DDBJ whole genome shotgun (WGS) entry which is preliminary data.</text>
</comment>
<evidence type="ECO:0000313" key="3">
    <source>
        <dbReference type="Proteomes" id="UP001165135"/>
    </source>
</evidence>
<organism evidence="2 3">
    <name type="scientific">Actinoallomurus iriomotensis</name>
    <dbReference type="NCBI Taxonomy" id="478107"/>
    <lineage>
        <taxon>Bacteria</taxon>
        <taxon>Bacillati</taxon>
        <taxon>Actinomycetota</taxon>
        <taxon>Actinomycetes</taxon>
        <taxon>Streptosporangiales</taxon>
        <taxon>Thermomonosporaceae</taxon>
        <taxon>Actinoallomurus</taxon>
    </lineage>
</organism>
<accession>A0A9W6RA14</accession>
<dbReference type="Pfam" id="PF05331">
    <property type="entry name" value="DUF742"/>
    <property type="match status" value="1"/>
</dbReference>
<evidence type="ECO:0000256" key="1">
    <source>
        <dbReference type="SAM" id="MobiDB-lite"/>
    </source>
</evidence>
<dbReference type="RefSeq" id="WP_285616720.1">
    <property type="nucleotide sequence ID" value="NZ_BSTJ01000001.1"/>
</dbReference>
<dbReference type="Proteomes" id="UP001165135">
    <property type="component" value="Unassembled WGS sequence"/>
</dbReference>
<feature type="region of interest" description="Disordered" evidence="1">
    <location>
        <begin position="1"/>
        <end position="39"/>
    </location>
</feature>
<evidence type="ECO:0008006" key="4">
    <source>
        <dbReference type="Google" id="ProtNLM"/>
    </source>
</evidence>
<dbReference type="InterPro" id="IPR007995">
    <property type="entry name" value="DUF742"/>
</dbReference>
<dbReference type="PANTHER" id="PTHR36221:SF1">
    <property type="entry name" value="DUF742 DOMAIN-CONTAINING PROTEIN"/>
    <property type="match status" value="1"/>
</dbReference>
<dbReference type="AlphaFoldDB" id="A0A9W6RA14"/>
<protein>
    <recommendedName>
        <fullName evidence="4">DUF742 domain-containing protein</fullName>
    </recommendedName>
</protein>
<reference evidence="2" key="1">
    <citation type="submission" date="2023-03" db="EMBL/GenBank/DDBJ databases">
        <title>Actinoallomurus iriomotensis NBRC 103681.</title>
        <authorList>
            <person name="Ichikawa N."/>
            <person name="Sato H."/>
            <person name="Tonouchi N."/>
        </authorList>
    </citation>
    <scope>NUCLEOTIDE SEQUENCE</scope>
    <source>
        <strain evidence="2">NBRC 103681</strain>
    </source>
</reference>